<dbReference type="Gene3D" id="1.10.760.10">
    <property type="entry name" value="Cytochrome c-like domain"/>
    <property type="match status" value="1"/>
</dbReference>
<reference evidence="11 12" key="1">
    <citation type="submission" date="2017-08" db="EMBL/GenBank/DDBJ databases">
        <title>Infants hospitalized years apart are colonized by the same room-sourced microbial strains.</title>
        <authorList>
            <person name="Brooks B."/>
            <person name="Olm M.R."/>
            <person name="Firek B.A."/>
            <person name="Baker R."/>
            <person name="Thomas B.C."/>
            <person name="Morowitz M.J."/>
            <person name="Banfield J.F."/>
        </authorList>
    </citation>
    <scope>NUCLEOTIDE SEQUENCE [LARGE SCALE GENOMIC DNA]</scope>
    <source>
        <strain evidence="11">S2_003_000_R2_4</strain>
    </source>
</reference>
<dbReference type="SUPFAM" id="SSF46626">
    <property type="entry name" value="Cytochrome c"/>
    <property type="match status" value="1"/>
</dbReference>
<evidence type="ECO:0000256" key="3">
    <source>
        <dbReference type="ARBA" id="ARBA00022617"/>
    </source>
</evidence>
<keyword evidence="5 8" id="KW-0479">Metal-binding</keyword>
<feature type="domain" description="Cytochrome c" evidence="10">
    <location>
        <begin position="21"/>
        <end position="99"/>
    </location>
</feature>
<keyword evidence="9" id="KW-0732">Signal</keyword>
<evidence type="ECO:0000256" key="1">
    <source>
        <dbReference type="ARBA" id="ARBA00001926"/>
    </source>
</evidence>
<evidence type="ECO:0000256" key="9">
    <source>
        <dbReference type="SAM" id="SignalP"/>
    </source>
</evidence>
<evidence type="ECO:0000256" key="5">
    <source>
        <dbReference type="ARBA" id="ARBA00022723"/>
    </source>
</evidence>
<evidence type="ECO:0000313" key="12">
    <source>
        <dbReference type="Proteomes" id="UP000249393"/>
    </source>
</evidence>
<dbReference type="InterPro" id="IPR008168">
    <property type="entry name" value="Cyt_C_IC"/>
</dbReference>
<evidence type="ECO:0000256" key="8">
    <source>
        <dbReference type="PROSITE-ProRule" id="PRU00433"/>
    </source>
</evidence>
<comment type="caution">
    <text evidence="11">The sequence shown here is derived from an EMBL/GenBank/DDBJ whole genome shotgun (WGS) entry which is preliminary data.</text>
</comment>
<dbReference type="RefSeq" id="WP_304278241.1">
    <property type="nucleotide sequence ID" value="NZ_QFQZ01000036.1"/>
</dbReference>
<keyword evidence="6" id="KW-0249">Electron transport</keyword>
<dbReference type="GO" id="GO:0005506">
    <property type="term" value="F:iron ion binding"/>
    <property type="evidence" value="ECO:0007669"/>
    <property type="project" value="InterPro"/>
</dbReference>
<accession>A0A2W5WJ19</accession>
<dbReference type="Pfam" id="PF13442">
    <property type="entry name" value="Cytochrome_CBB3"/>
    <property type="match status" value="1"/>
</dbReference>
<sequence>MTFAYRFAALALAGGLAAPAIASADGKSLFMDNCSACHQADGKGVKGAFPALDGSPLVKGPPQVVITTVLNGRAGMPAFKDDLSDADLSAILTYVRGAWSNKAAAVKATDVATARASVQAAATARGLQAH</sequence>
<keyword evidence="2" id="KW-0813">Transport</keyword>
<dbReference type="GO" id="GO:0009055">
    <property type="term" value="F:electron transfer activity"/>
    <property type="evidence" value="ECO:0007669"/>
    <property type="project" value="InterPro"/>
</dbReference>
<dbReference type="PROSITE" id="PS51007">
    <property type="entry name" value="CYTC"/>
    <property type="match status" value="1"/>
</dbReference>
<proteinExistence type="predicted"/>
<comment type="cofactor">
    <cofactor evidence="1">
        <name>heme c</name>
        <dbReference type="ChEBI" id="CHEBI:61717"/>
    </cofactor>
</comment>
<protein>
    <submittedName>
        <fullName evidence="11">Cytochrome C</fullName>
    </submittedName>
</protein>
<keyword evidence="3 8" id="KW-0349">Heme</keyword>
<dbReference type="PANTHER" id="PTHR35008:SF8">
    <property type="entry name" value="ALCOHOL DEHYDROGENASE CYTOCHROME C SUBUNIT"/>
    <property type="match status" value="1"/>
</dbReference>
<dbReference type="InterPro" id="IPR036909">
    <property type="entry name" value="Cyt_c-like_dom_sf"/>
</dbReference>
<evidence type="ECO:0000256" key="4">
    <source>
        <dbReference type="ARBA" id="ARBA00022660"/>
    </source>
</evidence>
<keyword evidence="4" id="KW-0679">Respiratory chain</keyword>
<dbReference type="AlphaFoldDB" id="A0A2W5WJ19"/>
<evidence type="ECO:0000259" key="10">
    <source>
        <dbReference type="PROSITE" id="PS51007"/>
    </source>
</evidence>
<dbReference type="InterPro" id="IPR009056">
    <property type="entry name" value="Cyt_c-like_dom"/>
</dbReference>
<organism evidence="11 12">
    <name type="scientific">Caulobacter segnis</name>
    <dbReference type="NCBI Taxonomy" id="88688"/>
    <lineage>
        <taxon>Bacteria</taxon>
        <taxon>Pseudomonadati</taxon>
        <taxon>Pseudomonadota</taxon>
        <taxon>Alphaproteobacteria</taxon>
        <taxon>Caulobacterales</taxon>
        <taxon>Caulobacteraceae</taxon>
        <taxon>Caulobacter</taxon>
    </lineage>
</organism>
<dbReference type="EMBL" id="QFQZ01000036">
    <property type="protein sequence ID" value="PZR33798.1"/>
    <property type="molecule type" value="Genomic_DNA"/>
</dbReference>
<evidence type="ECO:0000256" key="7">
    <source>
        <dbReference type="ARBA" id="ARBA00023004"/>
    </source>
</evidence>
<dbReference type="PANTHER" id="PTHR35008">
    <property type="entry name" value="BLL4482 PROTEIN-RELATED"/>
    <property type="match status" value="1"/>
</dbReference>
<dbReference type="Proteomes" id="UP000249393">
    <property type="component" value="Unassembled WGS sequence"/>
</dbReference>
<evidence type="ECO:0000313" key="11">
    <source>
        <dbReference type="EMBL" id="PZR33798.1"/>
    </source>
</evidence>
<feature type="chain" id="PRO_5015925111" evidence="9">
    <location>
        <begin position="25"/>
        <end position="130"/>
    </location>
</feature>
<dbReference type="GO" id="GO:0020037">
    <property type="term" value="F:heme binding"/>
    <property type="evidence" value="ECO:0007669"/>
    <property type="project" value="InterPro"/>
</dbReference>
<evidence type="ECO:0000256" key="2">
    <source>
        <dbReference type="ARBA" id="ARBA00022448"/>
    </source>
</evidence>
<feature type="signal peptide" evidence="9">
    <location>
        <begin position="1"/>
        <end position="24"/>
    </location>
</feature>
<keyword evidence="7 8" id="KW-0408">Iron</keyword>
<gene>
    <name evidence="11" type="ORF">DI526_12340</name>
</gene>
<dbReference type="InterPro" id="IPR051459">
    <property type="entry name" value="Cytochrome_c-type_DH"/>
</dbReference>
<evidence type="ECO:0000256" key="6">
    <source>
        <dbReference type="ARBA" id="ARBA00022982"/>
    </source>
</evidence>
<name>A0A2W5WJ19_9CAUL</name>
<dbReference type="PRINTS" id="PR00605">
    <property type="entry name" value="CYTCHROMECIC"/>
</dbReference>